<dbReference type="PANTHER" id="PTHR11371:SF35">
    <property type="entry name" value="DEOXYRIBONUCLEASE I"/>
    <property type="match status" value="1"/>
</dbReference>
<keyword evidence="5" id="KW-1185">Reference proteome</keyword>
<keyword evidence="2" id="KW-0378">Hydrolase</keyword>
<evidence type="ECO:0000256" key="2">
    <source>
        <dbReference type="ARBA" id="ARBA00022801"/>
    </source>
</evidence>
<keyword evidence="1" id="KW-0540">Nuclease</keyword>
<evidence type="ECO:0000256" key="1">
    <source>
        <dbReference type="ARBA" id="ARBA00022722"/>
    </source>
</evidence>
<dbReference type="PROSITE" id="PS51257">
    <property type="entry name" value="PROKAR_LIPOPROTEIN"/>
    <property type="match status" value="1"/>
</dbReference>
<comment type="caution">
    <text evidence="4">The sequence shown here is derived from an EMBL/GenBank/DDBJ whole genome shotgun (WGS) entry which is preliminary data.</text>
</comment>
<dbReference type="InterPro" id="IPR036691">
    <property type="entry name" value="Endo/exonu/phosph_ase_sf"/>
</dbReference>
<sequence>MKSLLLVALAACFLQACFALKIASFNIERFSATKVDDPVVLNRLIQILRRYELISVQEVMNKDDTAIIRLVQELNKATDLSYNLLISDHLGRSSYREKYVYVYRGERLCSGCYSH</sequence>
<proteinExistence type="predicted"/>
<organism evidence="4 5">
    <name type="scientific">Staurois parvus</name>
    <dbReference type="NCBI Taxonomy" id="386267"/>
    <lineage>
        <taxon>Eukaryota</taxon>
        <taxon>Metazoa</taxon>
        <taxon>Chordata</taxon>
        <taxon>Craniata</taxon>
        <taxon>Vertebrata</taxon>
        <taxon>Euteleostomi</taxon>
        <taxon>Amphibia</taxon>
        <taxon>Batrachia</taxon>
        <taxon>Anura</taxon>
        <taxon>Neobatrachia</taxon>
        <taxon>Ranoidea</taxon>
        <taxon>Ranidae</taxon>
        <taxon>Staurois</taxon>
    </lineage>
</organism>
<dbReference type="Gene3D" id="3.60.10.10">
    <property type="entry name" value="Endonuclease/exonuclease/phosphatase"/>
    <property type="match status" value="1"/>
</dbReference>
<dbReference type="SUPFAM" id="SSF56219">
    <property type="entry name" value="DNase I-like"/>
    <property type="match status" value="1"/>
</dbReference>
<gene>
    <name evidence="4" type="ORF">SPARVUS_LOCUS6278723</name>
</gene>
<feature type="chain" id="PRO_5045626712" evidence="3">
    <location>
        <begin position="20"/>
        <end position="115"/>
    </location>
</feature>
<dbReference type="InterPro" id="IPR016202">
    <property type="entry name" value="DNase_I"/>
</dbReference>
<dbReference type="SMART" id="SM00476">
    <property type="entry name" value="DNaseIc"/>
    <property type="match status" value="1"/>
</dbReference>
<keyword evidence="3" id="KW-0732">Signal</keyword>
<evidence type="ECO:0000313" key="5">
    <source>
        <dbReference type="Proteomes" id="UP001162483"/>
    </source>
</evidence>
<evidence type="ECO:0000256" key="3">
    <source>
        <dbReference type="SAM" id="SignalP"/>
    </source>
</evidence>
<dbReference type="Proteomes" id="UP001162483">
    <property type="component" value="Unassembled WGS sequence"/>
</dbReference>
<protein>
    <submittedName>
        <fullName evidence="4">Uncharacterized protein</fullName>
    </submittedName>
</protein>
<accession>A0ABN9D0V7</accession>
<name>A0ABN9D0V7_9NEOB</name>
<evidence type="ECO:0000313" key="4">
    <source>
        <dbReference type="EMBL" id="CAI9566140.1"/>
    </source>
</evidence>
<reference evidence="4" key="1">
    <citation type="submission" date="2023-05" db="EMBL/GenBank/DDBJ databases">
        <authorList>
            <person name="Stuckert A."/>
        </authorList>
    </citation>
    <scope>NUCLEOTIDE SEQUENCE</scope>
</reference>
<dbReference type="PANTHER" id="PTHR11371">
    <property type="entry name" value="DEOXYRIBONUCLEASE"/>
    <property type="match status" value="1"/>
</dbReference>
<dbReference type="PRINTS" id="PR00130">
    <property type="entry name" value="DNASEI"/>
</dbReference>
<feature type="signal peptide" evidence="3">
    <location>
        <begin position="1"/>
        <end position="19"/>
    </location>
</feature>
<dbReference type="EMBL" id="CATNWA010014019">
    <property type="protein sequence ID" value="CAI9566140.1"/>
    <property type="molecule type" value="Genomic_DNA"/>
</dbReference>